<keyword evidence="1 9" id="KW-0645">Protease</keyword>
<dbReference type="InterPro" id="IPR027057">
    <property type="entry name" value="CAXX_Prtase_1"/>
</dbReference>
<proteinExistence type="inferred from homology"/>
<comment type="cofactor">
    <cofactor evidence="8 9">
        <name>Zn(2+)</name>
        <dbReference type="ChEBI" id="CHEBI:29105"/>
    </cofactor>
    <text evidence="8 9">Binds 1 zinc ion per subunit.</text>
</comment>
<feature type="transmembrane region" description="Helical" evidence="9">
    <location>
        <begin position="69"/>
        <end position="92"/>
    </location>
</feature>
<feature type="transmembrane region" description="Helical" evidence="9">
    <location>
        <begin position="112"/>
        <end position="135"/>
    </location>
</feature>
<keyword evidence="3 9" id="KW-0378">Hydrolase</keyword>
<feature type="active site" evidence="7">
    <location>
        <position position="308"/>
    </location>
</feature>
<protein>
    <recommendedName>
        <fullName evidence="9">CAAX prenyl protease</fullName>
        <ecNumber evidence="9">3.4.24.84</ecNumber>
    </recommendedName>
</protein>
<dbReference type="GO" id="GO:0071586">
    <property type="term" value="P:CAAX-box protein processing"/>
    <property type="evidence" value="ECO:0007669"/>
    <property type="project" value="UniProtKB-UniRule"/>
</dbReference>
<keyword evidence="9" id="KW-0812">Transmembrane</keyword>
<dbReference type="EC" id="3.4.24.84" evidence="9"/>
<evidence type="ECO:0000256" key="8">
    <source>
        <dbReference type="PIRSR" id="PIRSR627057-2"/>
    </source>
</evidence>
<evidence type="ECO:0000256" key="9">
    <source>
        <dbReference type="RuleBase" id="RU366005"/>
    </source>
</evidence>
<evidence type="ECO:0000313" key="12">
    <source>
        <dbReference type="Proteomes" id="UP000515160"/>
    </source>
</evidence>
<keyword evidence="9" id="KW-1133">Transmembrane helix</keyword>
<dbReference type="Gene3D" id="3.30.2010.10">
    <property type="entry name" value="Metalloproteases ('zincins'), catalytic domain"/>
    <property type="match status" value="1"/>
</dbReference>
<keyword evidence="4 8" id="KW-0862">Zinc</keyword>
<dbReference type="AlphaFoldDB" id="A0A6P8XD23"/>
<keyword evidence="2 8" id="KW-0479">Metal-binding</keyword>
<feature type="domain" description="CAAX prenyl protease 1 N-terminal" evidence="11">
    <location>
        <begin position="39"/>
        <end position="217"/>
    </location>
</feature>
<dbReference type="InterPro" id="IPR032456">
    <property type="entry name" value="Peptidase_M48_N"/>
</dbReference>
<feature type="binding site" evidence="8">
    <location>
        <position position="307"/>
    </location>
    <ligand>
        <name>Zn(2+)</name>
        <dbReference type="ChEBI" id="CHEBI:29105"/>
        <note>catalytic</note>
    </ligand>
</feature>
<dbReference type="GO" id="GO:0046872">
    <property type="term" value="F:metal ion binding"/>
    <property type="evidence" value="ECO:0007669"/>
    <property type="project" value="UniProtKB-UniRule"/>
</dbReference>
<dbReference type="PANTHER" id="PTHR10120">
    <property type="entry name" value="CAAX PRENYL PROTEASE 1"/>
    <property type="match status" value="1"/>
</dbReference>
<dbReference type="CTD" id="36907"/>
<evidence type="ECO:0000313" key="13">
    <source>
        <dbReference type="RefSeq" id="XP_034110564.1"/>
    </source>
</evidence>
<feature type="domain" description="Peptidase M48" evidence="10">
    <location>
        <begin position="220"/>
        <end position="443"/>
    </location>
</feature>
<organism evidence="12 13">
    <name type="scientific">Drosophila albomicans</name>
    <name type="common">Fruit fly</name>
    <dbReference type="NCBI Taxonomy" id="7291"/>
    <lineage>
        <taxon>Eukaryota</taxon>
        <taxon>Metazoa</taxon>
        <taxon>Ecdysozoa</taxon>
        <taxon>Arthropoda</taxon>
        <taxon>Hexapoda</taxon>
        <taxon>Insecta</taxon>
        <taxon>Pterygota</taxon>
        <taxon>Neoptera</taxon>
        <taxon>Endopterygota</taxon>
        <taxon>Diptera</taxon>
        <taxon>Brachycera</taxon>
        <taxon>Muscomorpha</taxon>
        <taxon>Ephydroidea</taxon>
        <taxon>Drosophilidae</taxon>
        <taxon>Drosophila</taxon>
    </lineage>
</organism>
<dbReference type="Proteomes" id="UP000515160">
    <property type="component" value="Chromosome 3"/>
</dbReference>
<keyword evidence="9" id="KW-0256">Endoplasmic reticulum</keyword>
<dbReference type="GeneID" id="117572081"/>
<feature type="active site" description="Proton donor" evidence="7">
    <location>
        <position position="392"/>
    </location>
</feature>
<feature type="transmembrane region" description="Helical" evidence="9">
    <location>
        <begin position="187"/>
        <end position="211"/>
    </location>
</feature>
<comment type="catalytic activity">
    <reaction evidence="6 9">
        <text>Hydrolyzes the peptide bond -P2-(S-farnesyl or geranylgeranyl)C-P1'-P2'-P3'-COOH where P1' and P2' are amino acids with aliphatic side chains and P3' is any C-terminal residue.</text>
        <dbReference type="EC" id="3.4.24.84"/>
    </reaction>
</comment>
<comment type="function">
    <text evidence="9">Proteolytically removes the C-terminal three residues of farnesylated proteins.</text>
</comment>
<dbReference type="FunFam" id="3.30.2010.10:FF:000010">
    <property type="entry name" value="M48 family peptidase"/>
    <property type="match status" value="1"/>
</dbReference>
<dbReference type="Pfam" id="PF01435">
    <property type="entry name" value="Peptidase_M48"/>
    <property type="match status" value="1"/>
</dbReference>
<keyword evidence="5 9" id="KW-0482">Metalloprotease</keyword>
<dbReference type="RefSeq" id="XP_034110564.1">
    <property type="nucleotide sequence ID" value="XM_034254673.2"/>
</dbReference>
<accession>A0A6P8XD23</accession>
<evidence type="ECO:0000256" key="3">
    <source>
        <dbReference type="ARBA" id="ARBA00022801"/>
    </source>
</evidence>
<comment type="similarity">
    <text evidence="9">Belongs to the peptidase M48A family.</text>
</comment>
<gene>
    <name evidence="13" type="primary">LOC117572081</name>
</gene>
<feature type="transmembrane region" description="Helical" evidence="9">
    <location>
        <begin position="156"/>
        <end position="181"/>
    </location>
</feature>
<evidence type="ECO:0000256" key="4">
    <source>
        <dbReference type="ARBA" id="ARBA00022833"/>
    </source>
</evidence>
<dbReference type="GO" id="GO:0004222">
    <property type="term" value="F:metalloendopeptidase activity"/>
    <property type="evidence" value="ECO:0007669"/>
    <property type="project" value="UniProtKB-UniRule"/>
</dbReference>
<evidence type="ECO:0000259" key="10">
    <source>
        <dbReference type="Pfam" id="PF01435"/>
    </source>
</evidence>
<dbReference type="InterPro" id="IPR001915">
    <property type="entry name" value="Peptidase_M48"/>
</dbReference>
<dbReference type="OrthoDB" id="360839at2759"/>
<sequence>MIKSFWNDPVIILYILIGVLVIDKLWSIYLIMREIVVVYHVHEVPEVLRPYLSGDLFNAMRTYKLHKSWFTIVNMLWMVVICGCLELYFGFYAYLWELANMIAWLRWMKHEVVVSIIFACIFNLYLLIKSVPGLLYEKYCIVSLVKRQPVIWYFRILNLLLDAILSFLIFSVVVVTIVFLGLALGNFAFLGLFVLALLATSIIILLLPYLIDPVLGKRVPLENQALKLELEQLTARVGFPMRQVHIIRVRDPTTGSNAFFYGSCCLKRIVIFDTLLLNRGFRSGFELPPEDVGKGLRDSQVVAVVAHELGHWKHGHFYKGLAMFTTQLLLTLLLIGLCFPHGPIYEAVGFEPGLQPIIVGYLIIFGYVLLPYFTLSNVCMLTVTRHFEYEADRFAFRLGYAAALRQALLKLYADNLSFPITDDCYSIWHHTHPPMLRRLAQLEWLERNHRL</sequence>
<evidence type="ECO:0000256" key="7">
    <source>
        <dbReference type="PIRSR" id="PIRSR627057-1"/>
    </source>
</evidence>
<evidence type="ECO:0000256" key="2">
    <source>
        <dbReference type="ARBA" id="ARBA00022723"/>
    </source>
</evidence>
<dbReference type="Pfam" id="PF16491">
    <property type="entry name" value="Peptidase_M48_N"/>
    <property type="match status" value="1"/>
</dbReference>
<keyword evidence="12" id="KW-1185">Reference proteome</keyword>
<feature type="binding site" evidence="8">
    <location>
        <position position="388"/>
    </location>
    <ligand>
        <name>Zn(2+)</name>
        <dbReference type="ChEBI" id="CHEBI:29105"/>
        <note>catalytic</note>
    </ligand>
</feature>
<comment type="subcellular location">
    <subcellularLocation>
        <location evidence="9">Endoplasmic reticulum membrane</location>
        <topology evidence="9">Multi-pass membrane protein</topology>
    </subcellularLocation>
</comment>
<evidence type="ECO:0000259" key="11">
    <source>
        <dbReference type="Pfam" id="PF16491"/>
    </source>
</evidence>
<feature type="binding site" evidence="8">
    <location>
        <position position="311"/>
    </location>
    <ligand>
        <name>Zn(2+)</name>
        <dbReference type="ChEBI" id="CHEBI:29105"/>
        <note>catalytic</note>
    </ligand>
</feature>
<dbReference type="CDD" id="cd07343">
    <property type="entry name" value="M48A_Zmpste24p_like"/>
    <property type="match status" value="1"/>
</dbReference>
<reference evidence="13" key="1">
    <citation type="submission" date="2025-08" db="UniProtKB">
        <authorList>
            <consortium name="RefSeq"/>
        </authorList>
    </citation>
    <scope>IDENTIFICATION</scope>
    <source>
        <strain evidence="13">15112-1751.03</strain>
        <tissue evidence="13">Whole Adult</tissue>
    </source>
</reference>
<keyword evidence="9" id="KW-0472">Membrane</keyword>
<feature type="transmembrane region" description="Helical" evidence="9">
    <location>
        <begin position="12"/>
        <end position="32"/>
    </location>
</feature>
<name>A0A6P8XD23_DROAB</name>
<evidence type="ECO:0000256" key="5">
    <source>
        <dbReference type="ARBA" id="ARBA00023049"/>
    </source>
</evidence>
<evidence type="ECO:0000256" key="1">
    <source>
        <dbReference type="ARBA" id="ARBA00022670"/>
    </source>
</evidence>
<dbReference type="GO" id="GO:0005789">
    <property type="term" value="C:endoplasmic reticulum membrane"/>
    <property type="evidence" value="ECO:0007669"/>
    <property type="project" value="UniProtKB-SubCell"/>
</dbReference>
<feature type="transmembrane region" description="Helical" evidence="9">
    <location>
        <begin position="354"/>
        <end position="375"/>
    </location>
</feature>
<evidence type="ECO:0000256" key="6">
    <source>
        <dbReference type="ARBA" id="ARBA00044456"/>
    </source>
</evidence>
<feature type="transmembrane region" description="Helical" evidence="9">
    <location>
        <begin position="321"/>
        <end position="342"/>
    </location>
</feature>